<dbReference type="PANTHER" id="PTHR11717">
    <property type="entry name" value="LOW MOLECULAR WEIGHT PROTEIN TYROSINE PHOSPHATASE"/>
    <property type="match status" value="1"/>
</dbReference>
<gene>
    <name evidence="7" type="ORF">H8Z77_00355</name>
</gene>
<evidence type="ECO:0000256" key="4">
    <source>
        <dbReference type="ARBA" id="ARBA00022912"/>
    </source>
</evidence>
<comment type="caution">
    <text evidence="7">The sequence shown here is derived from an EMBL/GenBank/DDBJ whole genome shotgun (WGS) entry which is preliminary data.</text>
</comment>
<dbReference type="SMART" id="SM00226">
    <property type="entry name" value="LMWPc"/>
    <property type="match status" value="1"/>
</dbReference>
<dbReference type="EMBL" id="JACOQK010000001">
    <property type="protein sequence ID" value="MBC5786481.1"/>
    <property type="molecule type" value="Genomic_DNA"/>
</dbReference>
<evidence type="ECO:0000313" key="7">
    <source>
        <dbReference type="EMBL" id="MBC5786481.1"/>
    </source>
</evidence>
<keyword evidence="3" id="KW-0378">Hydrolase</keyword>
<evidence type="ECO:0000256" key="5">
    <source>
        <dbReference type="ARBA" id="ARBA00051722"/>
    </source>
</evidence>
<dbReference type="InterPro" id="IPR017867">
    <property type="entry name" value="Tyr_phospatase_low_mol_wt"/>
</dbReference>
<dbReference type="EC" id="3.1.3.48" evidence="2"/>
<dbReference type="Proteomes" id="UP000649151">
    <property type="component" value="Unassembled WGS sequence"/>
</dbReference>
<dbReference type="Gene3D" id="3.40.50.2300">
    <property type="match status" value="1"/>
</dbReference>
<feature type="domain" description="Phosphotyrosine protein phosphatase I" evidence="6">
    <location>
        <begin position="2"/>
        <end position="147"/>
    </location>
</feature>
<protein>
    <recommendedName>
        <fullName evidence="2">protein-tyrosine-phosphatase</fullName>
        <ecNumber evidence="2">3.1.3.48</ecNumber>
    </recommendedName>
</protein>
<keyword evidence="8" id="KW-1185">Reference proteome</keyword>
<reference evidence="7 8" key="1">
    <citation type="submission" date="2020-08" db="EMBL/GenBank/DDBJ databases">
        <title>Genome public.</title>
        <authorList>
            <person name="Liu C."/>
            <person name="Sun Q."/>
        </authorList>
    </citation>
    <scope>NUCLEOTIDE SEQUENCE [LARGE SCALE GENOMIC DNA]</scope>
    <source>
        <strain evidence="7 8">NSJ-27</strain>
    </source>
</reference>
<name>A0ABR7IMX1_9CLOT</name>
<sequence>MVRVMFICHGNICRSPMAEFVFRDMVEKKGLASSFFIASSATSTEEIGNPVHPGTRKKLREYGIDTSGKYAVQLRYSDYQNYDYLIVMDEYNMINITRIIPSDPQQKIHKLLDFTQRGGNIADPWYTGNFDVTYDDVYEGCTCLLEHILHHDAALL</sequence>
<accession>A0ABR7IMX1</accession>
<dbReference type="InterPro" id="IPR050438">
    <property type="entry name" value="LMW_PTPase"/>
</dbReference>
<dbReference type="CDD" id="cd16343">
    <property type="entry name" value="LMWPTP"/>
    <property type="match status" value="1"/>
</dbReference>
<evidence type="ECO:0000259" key="6">
    <source>
        <dbReference type="SMART" id="SM00226"/>
    </source>
</evidence>
<evidence type="ECO:0000256" key="3">
    <source>
        <dbReference type="ARBA" id="ARBA00022801"/>
    </source>
</evidence>
<dbReference type="PRINTS" id="PR00719">
    <property type="entry name" value="LMWPTPASE"/>
</dbReference>
<dbReference type="SUPFAM" id="SSF52788">
    <property type="entry name" value="Phosphotyrosine protein phosphatases I"/>
    <property type="match status" value="1"/>
</dbReference>
<dbReference type="Pfam" id="PF01451">
    <property type="entry name" value="LMWPc"/>
    <property type="match status" value="1"/>
</dbReference>
<evidence type="ECO:0000313" key="8">
    <source>
        <dbReference type="Proteomes" id="UP000649151"/>
    </source>
</evidence>
<dbReference type="RefSeq" id="WP_186995809.1">
    <property type="nucleotide sequence ID" value="NZ_JACOQK010000001.1"/>
</dbReference>
<evidence type="ECO:0000256" key="1">
    <source>
        <dbReference type="ARBA" id="ARBA00011063"/>
    </source>
</evidence>
<comment type="catalytic activity">
    <reaction evidence="5">
        <text>O-phospho-L-tyrosyl-[protein] + H2O = L-tyrosyl-[protein] + phosphate</text>
        <dbReference type="Rhea" id="RHEA:10684"/>
        <dbReference type="Rhea" id="RHEA-COMP:10136"/>
        <dbReference type="Rhea" id="RHEA-COMP:20101"/>
        <dbReference type="ChEBI" id="CHEBI:15377"/>
        <dbReference type="ChEBI" id="CHEBI:43474"/>
        <dbReference type="ChEBI" id="CHEBI:46858"/>
        <dbReference type="ChEBI" id="CHEBI:61978"/>
        <dbReference type="EC" id="3.1.3.48"/>
    </reaction>
</comment>
<dbReference type="InterPro" id="IPR036196">
    <property type="entry name" value="Ptyr_pPase_sf"/>
</dbReference>
<comment type="similarity">
    <text evidence="1">Belongs to the low molecular weight phosphotyrosine protein phosphatase family.</text>
</comment>
<evidence type="ECO:0000256" key="2">
    <source>
        <dbReference type="ARBA" id="ARBA00013064"/>
    </source>
</evidence>
<proteinExistence type="inferred from homology"/>
<organism evidence="7 8">
    <name type="scientific">Clostridium facile</name>
    <dbReference type="NCBI Taxonomy" id="2763035"/>
    <lineage>
        <taxon>Bacteria</taxon>
        <taxon>Bacillati</taxon>
        <taxon>Bacillota</taxon>
        <taxon>Clostridia</taxon>
        <taxon>Eubacteriales</taxon>
        <taxon>Clostridiaceae</taxon>
        <taxon>Clostridium</taxon>
    </lineage>
</organism>
<dbReference type="InterPro" id="IPR023485">
    <property type="entry name" value="Ptyr_pPase"/>
</dbReference>
<keyword evidence="4" id="KW-0904">Protein phosphatase</keyword>
<dbReference type="PANTHER" id="PTHR11717:SF7">
    <property type="entry name" value="LOW MOLECULAR WEIGHT PHOSPHOTYROSINE PROTEIN PHOSPHATASE"/>
    <property type="match status" value="1"/>
</dbReference>